<evidence type="ECO:0000256" key="1">
    <source>
        <dbReference type="SAM" id="MobiDB-lite"/>
    </source>
</evidence>
<reference evidence="2 3" key="1">
    <citation type="journal article" date="2021" name="BMC Genomics">
        <title>Datura genome reveals duplications of psychoactive alkaloid biosynthetic genes and high mutation rate following tissue culture.</title>
        <authorList>
            <person name="Rajewski A."/>
            <person name="Carter-House D."/>
            <person name="Stajich J."/>
            <person name="Litt A."/>
        </authorList>
    </citation>
    <scope>NUCLEOTIDE SEQUENCE [LARGE SCALE GENOMIC DNA]</scope>
    <source>
        <strain evidence="2">AR-01</strain>
    </source>
</reference>
<dbReference type="Proteomes" id="UP000823775">
    <property type="component" value="Unassembled WGS sequence"/>
</dbReference>
<sequence length="127" mass="14653">MNVMKLCLTEFEGEIHWATFTSELPVRPSETPVEMQVRVQGFWPLSRPVFHRHFARQDQRDASVDPDVCCLPSLMYSIEGSSASRGYPHAFRRRSTWKDSDMETEESDEEDSKMGDAAYSPTKDEMD</sequence>
<proteinExistence type="predicted"/>
<dbReference type="EMBL" id="JACEIK010000606">
    <property type="protein sequence ID" value="MCD7459725.1"/>
    <property type="molecule type" value="Genomic_DNA"/>
</dbReference>
<protein>
    <submittedName>
        <fullName evidence="2">Uncharacterized protein</fullName>
    </submittedName>
</protein>
<comment type="caution">
    <text evidence="2">The sequence shown here is derived from an EMBL/GenBank/DDBJ whole genome shotgun (WGS) entry which is preliminary data.</text>
</comment>
<gene>
    <name evidence="2" type="ORF">HAX54_041780</name>
</gene>
<feature type="compositionally biased region" description="Acidic residues" evidence="1">
    <location>
        <begin position="102"/>
        <end position="111"/>
    </location>
</feature>
<keyword evidence="3" id="KW-1185">Reference proteome</keyword>
<evidence type="ECO:0000313" key="2">
    <source>
        <dbReference type="EMBL" id="MCD7459725.1"/>
    </source>
</evidence>
<evidence type="ECO:0000313" key="3">
    <source>
        <dbReference type="Proteomes" id="UP000823775"/>
    </source>
</evidence>
<organism evidence="2 3">
    <name type="scientific">Datura stramonium</name>
    <name type="common">Jimsonweed</name>
    <name type="synonym">Common thornapple</name>
    <dbReference type="NCBI Taxonomy" id="4076"/>
    <lineage>
        <taxon>Eukaryota</taxon>
        <taxon>Viridiplantae</taxon>
        <taxon>Streptophyta</taxon>
        <taxon>Embryophyta</taxon>
        <taxon>Tracheophyta</taxon>
        <taxon>Spermatophyta</taxon>
        <taxon>Magnoliopsida</taxon>
        <taxon>eudicotyledons</taxon>
        <taxon>Gunneridae</taxon>
        <taxon>Pentapetalae</taxon>
        <taxon>asterids</taxon>
        <taxon>lamiids</taxon>
        <taxon>Solanales</taxon>
        <taxon>Solanaceae</taxon>
        <taxon>Solanoideae</taxon>
        <taxon>Datureae</taxon>
        <taxon>Datura</taxon>
    </lineage>
</organism>
<accession>A0ABS8SLA9</accession>
<name>A0ABS8SLA9_DATST</name>
<feature type="region of interest" description="Disordered" evidence="1">
    <location>
        <begin position="94"/>
        <end position="127"/>
    </location>
</feature>